<protein>
    <recommendedName>
        <fullName evidence="2">KAP NTPase domain-containing protein</fullName>
    </recommendedName>
</protein>
<dbReference type="EMBL" id="CP007389">
    <property type="protein sequence ID" value="APT74876.1"/>
    <property type="molecule type" value="Genomic_DNA"/>
</dbReference>
<dbReference type="InterPro" id="IPR011646">
    <property type="entry name" value="KAP_P-loop"/>
</dbReference>
<keyword evidence="1" id="KW-1133">Transmembrane helix</keyword>
<evidence type="ECO:0000256" key="1">
    <source>
        <dbReference type="SAM" id="Phobius"/>
    </source>
</evidence>
<feature type="transmembrane region" description="Helical" evidence="1">
    <location>
        <begin position="165"/>
        <end position="189"/>
    </location>
</feature>
<feature type="domain" description="KAP NTPase" evidence="2">
    <location>
        <begin position="23"/>
        <end position="490"/>
    </location>
</feature>
<evidence type="ECO:0000259" key="2">
    <source>
        <dbReference type="Pfam" id="PF07693"/>
    </source>
</evidence>
<dbReference type="Proteomes" id="UP000185490">
    <property type="component" value="Chromosome"/>
</dbReference>
<feature type="transmembrane region" description="Helical" evidence="1">
    <location>
        <begin position="137"/>
        <end position="159"/>
    </location>
</feature>
<dbReference type="RefSeq" id="WP_012057310.1">
    <property type="nucleotide sequence ID" value="NZ_CP007389.1"/>
</dbReference>
<name>A0ABN4V4R5_9BACT</name>
<gene>
    <name evidence="3" type="ORF">BW47_05825</name>
</gene>
<sequence length="1234" mass="145666">MGDNRTLFVSDVPTTDDQFETHSKIAKQMANFIEGLSEGTTIALKGKWGSGKSSVIEILKEKTKEKSNFKIFVFDVWAELGHNFRQAFLLNFLDWSTQEFGKDLFEEPESDYEKRRLEIIGKRKKIMRNVTPTNRTALLHLFVLILMLTLVPNFISFLLNNLSTGVVRILSFLAIYSFPLTILLAYYFISVKEEIFKSIRKKSLNKFWKKFLYILYYIFYIIVGKYGIWLWLVSYGFWVGLSIKYLVNPQSFNENFILLLSVGIYLAIPISIWLATMITKKTKNLIPIVSMYSGLLIGNFTDHEETRSLGDNSLDFKKEFIDILNKITTRKNGKIKIIIVIDNVDRIPEEKVDEVFAALKPFMISDESKKNNVLKNVFYIIPFDPGGIRIETDKGGYDYFNKLFKKEFYVPEPVYGSWHLFLDKLLKENGINIDEHIFEIALQIGRELKIYLDSYSENNKKDNKDSREYYGKNEFNPPTPREIKKFINNFISVCPRNEKASKKDIFPYALFAALKTYGILESSSNLEEILCEEIIEDTENEKENEKELKKDKNRKSFFENFLIRKGYTGYSFIDIENLEHQIFGIYYNISPQESYIVLNRVEIEKILKTPSYTTKFKDFISSIPKLTKNDTISGTLKEIFKGLNERIFNTEPQILVFASIYLKELKELKEEVYNELKDIVFSFLREQVDNDRELVSKIDNLFEIEADDQENNILKALSFIYSESGIDLINPVLKYSKYKGIALETIIFEKVDVDMNNLKKGFDISKEDAEQIIIILESIGEKYNDINFNMKDRIEKILYKTMIVNEKVVEQILEFYKNGEIDESFLNVLKGLSLILELNSFKQEKESIYELILSNFEILRNKVISNQNIDNPRRKLFSKYLLTIYRYYYNLKFEERVLHMIKNNWKKIATISETDTKKFVESAIFTIIVTCPKFFNVEFDNNFLDEVLTNTDQKILEDLIKEYEMIGLMKKEEIFKLYDKLTNISSKHINRINIFYKIICENLLENEKKDLEWIFKNYKTLRTIGFSQEEILEYVKQIAEVEEYSIEKLEFNESNIELWDEFLELEEKKREELKARIVEQIRDKFENFKETLFVDLEFYEFCTKYEIKIVESLHKYIFEGILNLELLSDAKKVDIIMEFIKKQNEEFKLEFIRDIKGSIRDIIYSNKSTTDIIENVSNILGQFNPILRILVNEKKLKNELSDESFIDSVKNITPQPSEHIQEFLNMMKMQEEKQ</sequence>
<keyword evidence="1" id="KW-0472">Membrane</keyword>
<keyword evidence="1" id="KW-0812">Transmembrane</keyword>
<evidence type="ECO:0000313" key="3">
    <source>
        <dbReference type="EMBL" id="APT74876.1"/>
    </source>
</evidence>
<proteinExistence type="predicted"/>
<dbReference type="Pfam" id="PF07693">
    <property type="entry name" value="KAP_NTPase"/>
    <property type="match status" value="1"/>
</dbReference>
<evidence type="ECO:0000313" key="4">
    <source>
        <dbReference type="Proteomes" id="UP000185490"/>
    </source>
</evidence>
<organism evidence="3 4">
    <name type="scientific">Thermosipho melanesiensis</name>
    <dbReference type="NCBI Taxonomy" id="46541"/>
    <lineage>
        <taxon>Bacteria</taxon>
        <taxon>Thermotogati</taxon>
        <taxon>Thermotogota</taxon>
        <taxon>Thermotogae</taxon>
        <taxon>Thermotogales</taxon>
        <taxon>Fervidobacteriaceae</taxon>
        <taxon>Thermosipho</taxon>
    </lineage>
</organism>
<dbReference type="InterPro" id="IPR027417">
    <property type="entry name" value="P-loop_NTPase"/>
</dbReference>
<feature type="transmembrane region" description="Helical" evidence="1">
    <location>
        <begin position="285"/>
        <end position="301"/>
    </location>
</feature>
<feature type="transmembrane region" description="Helical" evidence="1">
    <location>
        <begin position="256"/>
        <end position="278"/>
    </location>
</feature>
<keyword evidence="4" id="KW-1185">Reference proteome</keyword>
<dbReference type="SUPFAM" id="SSF52540">
    <property type="entry name" value="P-loop containing nucleoside triphosphate hydrolases"/>
    <property type="match status" value="1"/>
</dbReference>
<feature type="transmembrane region" description="Helical" evidence="1">
    <location>
        <begin position="210"/>
        <end position="232"/>
    </location>
</feature>
<accession>A0ABN4V4R5</accession>
<reference evidence="3 4" key="1">
    <citation type="submission" date="2014-02" db="EMBL/GenBank/DDBJ databases">
        <title>Diversity of Thermotogales isolates from hydrothermal vents.</title>
        <authorList>
            <person name="Haverkamp T.H.A."/>
            <person name="Lossouarn J."/>
            <person name="Geslin C."/>
            <person name="Nesbo C.L."/>
        </authorList>
    </citation>
    <scope>NUCLEOTIDE SEQUENCE [LARGE SCALE GENOMIC DNA]</scope>
    <source>
        <strain evidence="3 4">431</strain>
    </source>
</reference>